<evidence type="ECO:0000256" key="4">
    <source>
        <dbReference type="ARBA" id="ARBA00022989"/>
    </source>
</evidence>
<evidence type="ECO:0000313" key="7">
    <source>
        <dbReference type="EMBL" id="SHH16636.1"/>
    </source>
</evidence>
<reference evidence="8" key="1">
    <citation type="submission" date="2016-11" db="EMBL/GenBank/DDBJ databases">
        <authorList>
            <person name="Varghese N."/>
            <person name="Submissions S."/>
        </authorList>
    </citation>
    <scope>NUCLEOTIDE SEQUENCE [LARGE SCALE GENOMIC DNA]</scope>
    <source>
        <strain evidence="8">DSM 15807</strain>
    </source>
</reference>
<keyword evidence="8" id="KW-1185">Reference proteome</keyword>
<sequence>MYILFLIIILFLLILAASGIRIVRPYERGLVERLGKFRKEVKAGIHFIVPFFDRMQKVDLREHVIDVPPQEVITKDNVVVTVDAVIYYEITDAYKAIYNVSSFEFATVKLAQTNLRNVIGELELDQTLTSRERINAKLRTVLDEATDKWGIRITRVEIKKIDPPKDIMEAMSKQMKAERTKRAAILEAEGIRQSEILKAEGQKQAAILKAEGEAEAIKKVAEANKFKLITEAQGQGEAIMVVFKSIHEGNPTNDLLAVRYLETLKEVANGTATKIFLPMEVSGILGSIGAIGELFKKDGGENKDG</sequence>
<dbReference type="PANTHER" id="PTHR43327:SF10">
    <property type="entry name" value="STOMATIN-LIKE PROTEIN 2, MITOCHONDRIAL"/>
    <property type="match status" value="1"/>
</dbReference>
<evidence type="ECO:0000256" key="1">
    <source>
        <dbReference type="ARBA" id="ARBA00004167"/>
    </source>
</evidence>
<feature type="domain" description="Band 7" evidence="6">
    <location>
        <begin position="18"/>
        <end position="175"/>
    </location>
</feature>
<comment type="similarity">
    <text evidence="2">Belongs to the band 7/mec-2 family.</text>
</comment>
<dbReference type="Gene3D" id="3.30.479.30">
    <property type="entry name" value="Band 7 domain"/>
    <property type="match status" value="1"/>
</dbReference>
<dbReference type="SMART" id="SM00244">
    <property type="entry name" value="PHB"/>
    <property type="match status" value="1"/>
</dbReference>
<dbReference type="EMBL" id="FQXN01000001">
    <property type="protein sequence ID" value="SHH16636.1"/>
    <property type="molecule type" value="Genomic_DNA"/>
</dbReference>
<keyword evidence="3" id="KW-0812">Transmembrane</keyword>
<gene>
    <name evidence="7" type="ORF">SAMN02745199_0099</name>
</gene>
<dbReference type="PROSITE" id="PS01270">
    <property type="entry name" value="BAND_7"/>
    <property type="match status" value="1"/>
</dbReference>
<evidence type="ECO:0000256" key="2">
    <source>
        <dbReference type="ARBA" id="ARBA00008164"/>
    </source>
</evidence>
<dbReference type="InterPro" id="IPR001972">
    <property type="entry name" value="Stomatin_HflK_fam"/>
</dbReference>
<evidence type="ECO:0000259" key="6">
    <source>
        <dbReference type="SMART" id="SM00244"/>
    </source>
</evidence>
<evidence type="ECO:0000256" key="3">
    <source>
        <dbReference type="ARBA" id="ARBA00022692"/>
    </source>
</evidence>
<dbReference type="InterPro" id="IPR001107">
    <property type="entry name" value="Band_7"/>
</dbReference>
<keyword evidence="5" id="KW-0472">Membrane</keyword>
<dbReference type="InterPro" id="IPR018080">
    <property type="entry name" value="Band_7/stomatin-like_CS"/>
</dbReference>
<evidence type="ECO:0000256" key="5">
    <source>
        <dbReference type="ARBA" id="ARBA00023136"/>
    </source>
</evidence>
<dbReference type="GO" id="GO:0098552">
    <property type="term" value="C:side of membrane"/>
    <property type="evidence" value="ECO:0007669"/>
    <property type="project" value="UniProtKB-ARBA"/>
</dbReference>
<dbReference type="InterPro" id="IPR036013">
    <property type="entry name" value="Band_7/SPFH_dom_sf"/>
</dbReference>
<accession>A0A1M5QS00</accession>
<dbReference type="STRING" id="1123380.SAMN02745199_0099"/>
<organism evidence="7 8">
    <name type="scientific">Thermosipho atlanticus DSM 15807</name>
    <dbReference type="NCBI Taxonomy" id="1123380"/>
    <lineage>
        <taxon>Bacteria</taxon>
        <taxon>Thermotogati</taxon>
        <taxon>Thermotogota</taxon>
        <taxon>Thermotogae</taxon>
        <taxon>Thermotogales</taxon>
        <taxon>Fervidobacteriaceae</taxon>
        <taxon>Thermosipho</taxon>
    </lineage>
</organism>
<dbReference type="PANTHER" id="PTHR43327">
    <property type="entry name" value="STOMATIN-LIKE PROTEIN 2, MITOCHONDRIAL"/>
    <property type="match status" value="1"/>
</dbReference>
<dbReference type="SUPFAM" id="SSF117892">
    <property type="entry name" value="Band 7/SPFH domain"/>
    <property type="match status" value="1"/>
</dbReference>
<proteinExistence type="inferred from homology"/>
<dbReference type="AlphaFoldDB" id="A0A1M5QS00"/>
<keyword evidence="4" id="KW-1133">Transmembrane helix</keyword>
<comment type="subcellular location">
    <subcellularLocation>
        <location evidence="1">Membrane</location>
        <topology evidence="1">Single-pass membrane protein</topology>
    </subcellularLocation>
</comment>
<protein>
    <submittedName>
        <fullName evidence="7">SPFH domain, Band 7 family protein</fullName>
    </submittedName>
</protein>
<dbReference type="Pfam" id="PF01145">
    <property type="entry name" value="Band_7"/>
    <property type="match status" value="1"/>
</dbReference>
<dbReference type="PRINTS" id="PR00721">
    <property type="entry name" value="STOMATIN"/>
</dbReference>
<dbReference type="OrthoDB" id="9809197at2"/>
<dbReference type="FunFam" id="3.30.479.30:FF:000004">
    <property type="entry name" value="Putative membrane protease family, stomatin"/>
    <property type="match status" value="1"/>
</dbReference>
<evidence type="ECO:0000313" key="8">
    <source>
        <dbReference type="Proteomes" id="UP000242592"/>
    </source>
</evidence>
<name>A0A1M5QS00_9BACT</name>
<dbReference type="GO" id="GO:0005886">
    <property type="term" value="C:plasma membrane"/>
    <property type="evidence" value="ECO:0007669"/>
    <property type="project" value="UniProtKB-ARBA"/>
</dbReference>
<dbReference type="InterPro" id="IPR050710">
    <property type="entry name" value="Band7/mec-2_domain"/>
</dbReference>
<dbReference type="RefSeq" id="WP_073070948.1">
    <property type="nucleotide sequence ID" value="NZ_FQXN01000001.1"/>
</dbReference>
<dbReference type="Proteomes" id="UP000242592">
    <property type="component" value="Unassembled WGS sequence"/>
</dbReference>